<dbReference type="PANTHER" id="PTHR32329">
    <property type="entry name" value="BIFUNCTIONAL PROTEIN [INCLUDES 2-HYDROXYACYL-COA DEHYDRATASE (N-TER) AND ITS ACTIVATOR DOMAIN (C_TERM)-RELATED"/>
    <property type="match status" value="1"/>
</dbReference>
<dbReference type="Proteomes" id="UP001163550">
    <property type="component" value="Chromosome"/>
</dbReference>
<dbReference type="CDD" id="cd24036">
    <property type="entry name" value="ASKHA_NBD_BcrAD_BadFG_HgdC_HadI"/>
    <property type="match status" value="1"/>
</dbReference>
<keyword evidence="7" id="KW-1185">Reference proteome</keyword>
<evidence type="ECO:0000256" key="1">
    <source>
        <dbReference type="ARBA" id="ARBA00001966"/>
    </source>
</evidence>
<dbReference type="Pfam" id="PF01869">
    <property type="entry name" value="BcrAD_BadFG"/>
    <property type="match status" value="1"/>
</dbReference>
<protein>
    <submittedName>
        <fullName evidence="6">Acyl-CoA dehydratase activase</fullName>
    </submittedName>
</protein>
<dbReference type="InterPro" id="IPR008275">
    <property type="entry name" value="CoA_E_activase_dom"/>
</dbReference>
<proteinExistence type="predicted"/>
<dbReference type="RefSeq" id="WP_263993047.1">
    <property type="nucleotide sequence ID" value="NZ_CP087994.1"/>
</dbReference>
<dbReference type="InterPro" id="IPR002731">
    <property type="entry name" value="ATPase_BadF"/>
</dbReference>
<sequence>MLVAGVDVGAATAKTAIVLDGKLISWAVQPTGDYVEKAALEVTEKALKQAGYTMDDLDNCCSTGYGRRAVYFSQKAVSEIICHAKGVNYSYPDVRTIIDIGGQDSKVIGVNSNGTVDDFVMNDKCAAGTGRFLEVMADVLRLSIDQMGPEAVKSKNPAQINSTCTIFAESEMVSLRAQKTPREDIIAGLHRAVSRRVGILGRQVGYKEQIAFTGGVALNSGIIHFIEEFLQAKLVIPNPPQIMGAIGAALLVNSKVGTSDFDHVDQKPVEDSEASAFI</sequence>
<evidence type="ECO:0000256" key="4">
    <source>
        <dbReference type="ARBA" id="ARBA00023014"/>
    </source>
</evidence>
<comment type="cofactor">
    <cofactor evidence="1">
        <name>[4Fe-4S] cluster</name>
        <dbReference type="ChEBI" id="CHEBI:49883"/>
    </cofactor>
</comment>
<dbReference type="SUPFAM" id="SSF53067">
    <property type="entry name" value="Actin-like ATPase domain"/>
    <property type="match status" value="1"/>
</dbReference>
<evidence type="ECO:0000313" key="7">
    <source>
        <dbReference type="Proteomes" id="UP001163550"/>
    </source>
</evidence>
<reference evidence="6" key="1">
    <citation type="submission" date="2021-11" db="EMBL/GenBank/DDBJ databases">
        <title>Isoprene-degrading acetogen.</title>
        <authorList>
            <person name="Yang Y."/>
            <person name="Jin H."/>
            <person name="Yan J."/>
        </authorList>
    </citation>
    <scope>NUCLEOTIDE SEQUENCE</scope>
    <source>
        <strain evidence="6">Berkeley</strain>
    </source>
</reference>
<evidence type="ECO:0000256" key="3">
    <source>
        <dbReference type="ARBA" id="ARBA00023004"/>
    </source>
</evidence>
<dbReference type="Gene3D" id="3.30.420.40">
    <property type="match status" value="2"/>
</dbReference>
<keyword evidence="4" id="KW-0411">Iron-sulfur</keyword>
<dbReference type="EMBL" id="CP087994">
    <property type="protein sequence ID" value="UYO63958.1"/>
    <property type="molecule type" value="Genomic_DNA"/>
</dbReference>
<accession>A0ABY6HK83</accession>
<name>A0ABY6HK83_9FIRM</name>
<evidence type="ECO:0000259" key="5">
    <source>
        <dbReference type="Pfam" id="PF01869"/>
    </source>
</evidence>
<dbReference type="PANTHER" id="PTHR32329:SF2">
    <property type="entry name" value="BIFUNCTIONAL PROTEIN [INCLUDES 2-HYDROXYACYL-COA DEHYDRATASE (N-TER) AND ITS ACTIVATOR DOMAIN (C_TERM)"/>
    <property type="match status" value="1"/>
</dbReference>
<evidence type="ECO:0000256" key="2">
    <source>
        <dbReference type="ARBA" id="ARBA00022723"/>
    </source>
</evidence>
<feature type="domain" description="ATPase BadF/BadG/BcrA/BcrD type" evidence="5">
    <location>
        <begin position="5"/>
        <end position="251"/>
    </location>
</feature>
<keyword evidence="3" id="KW-0408">Iron</keyword>
<keyword evidence="2" id="KW-0479">Metal-binding</keyword>
<evidence type="ECO:0000313" key="6">
    <source>
        <dbReference type="EMBL" id="UYO63958.1"/>
    </source>
</evidence>
<gene>
    <name evidence="6" type="ORF">LNN31_05945</name>
</gene>
<dbReference type="InterPro" id="IPR043129">
    <property type="entry name" value="ATPase_NBD"/>
</dbReference>
<organism evidence="6 7">
    <name type="scientific">Acetobacterium wieringae</name>
    <dbReference type="NCBI Taxonomy" id="52694"/>
    <lineage>
        <taxon>Bacteria</taxon>
        <taxon>Bacillati</taxon>
        <taxon>Bacillota</taxon>
        <taxon>Clostridia</taxon>
        <taxon>Eubacteriales</taxon>
        <taxon>Eubacteriaceae</taxon>
        <taxon>Acetobacterium</taxon>
    </lineage>
</organism>
<dbReference type="InterPro" id="IPR051805">
    <property type="entry name" value="Dehydratase_Activator_Redct"/>
</dbReference>
<dbReference type="NCBIfam" id="TIGR00241">
    <property type="entry name" value="CoA_E_activ"/>
    <property type="match status" value="1"/>
</dbReference>